<dbReference type="KEGG" id="scas:SACC_19480"/>
<dbReference type="RefSeq" id="WP_229569291.1">
    <property type="nucleotide sequence ID" value="NZ_AP025226.1"/>
</dbReference>
<name>A0AAQ4CT00_9CREN</name>
<evidence type="ECO:0000256" key="2">
    <source>
        <dbReference type="ARBA" id="ARBA00022679"/>
    </source>
</evidence>
<keyword evidence="1 4" id="KW-0328">Glycosyltransferase</keyword>
<keyword evidence="2" id="KW-0808">Transferase</keyword>
<gene>
    <name evidence="4" type="ORF">SACC_19480</name>
</gene>
<keyword evidence="5" id="KW-1185">Reference proteome</keyword>
<dbReference type="Pfam" id="PF00156">
    <property type="entry name" value="Pribosyltran"/>
    <property type="match status" value="1"/>
</dbReference>
<protein>
    <submittedName>
        <fullName evidence="4">Phosphoribosyltransferase</fullName>
    </submittedName>
</protein>
<evidence type="ECO:0000259" key="3">
    <source>
        <dbReference type="Pfam" id="PF00156"/>
    </source>
</evidence>
<organism evidence="4 5">
    <name type="scientific">Saccharolobus caldissimus</name>
    <dbReference type="NCBI Taxonomy" id="1702097"/>
    <lineage>
        <taxon>Archaea</taxon>
        <taxon>Thermoproteota</taxon>
        <taxon>Thermoprotei</taxon>
        <taxon>Sulfolobales</taxon>
        <taxon>Sulfolobaceae</taxon>
        <taxon>Saccharolobus</taxon>
    </lineage>
</organism>
<dbReference type="CDD" id="cd06223">
    <property type="entry name" value="PRTases_typeI"/>
    <property type="match status" value="1"/>
</dbReference>
<evidence type="ECO:0000313" key="4">
    <source>
        <dbReference type="EMBL" id="BDB98931.1"/>
    </source>
</evidence>
<dbReference type="InterPro" id="IPR029057">
    <property type="entry name" value="PRTase-like"/>
</dbReference>
<dbReference type="SUPFAM" id="SSF53271">
    <property type="entry name" value="PRTase-like"/>
    <property type="match status" value="1"/>
</dbReference>
<dbReference type="PANTHER" id="PTHR43363:SF2">
    <property type="entry name" value="PHOSPHORIBOSYLTRANSFERASE"/>
    <property type="match status" value="1"/>
</dbReference>
<dbReference type="Proteomes" id="UP001319921">
    <property type="component" value="Chromosome"/>
</dbReference>
<dbReference type="EMBL" id="AP025226">
    <property type="protein sequence ID" value="BDB98931.1"/>
    <property type="molecule type" value="Genomic_DNA"/>
</dbReference>
<dbReference type="PANTHER" id="PTHR43363">
    <property type="entry name" value="HYPOXANTHINE PHOSPHORIBOSYLTRANSFERASE"/>
    <property type="match status" value="1"/>
</dbReference>
<dbReference type="InterPro" id="IPR000836">
    <property type="entry name" value="PRTase_dom"/>
</dbReference>
<dbReference type="GO" id="GO:0016757">
    <property type="term" value="F:glycosyltransferase activity"/>
    <property type="evidence" value="ECO:0007669"/>
    <property type="project" value="UniProtKB-KW"/>
</dbReference>
<feature type="domain" description="Phosphoribosyltransferase" evidence="3">
    <location>
        <begin position="11"/>
        <end position="149"/>
    </location>
</feature>
<dbReference type="AlphaFoldDB" id="A0AAQ4CT00"/>
<dbReference type="GeneID" id="68866678"/>
<reference evidence="4 5" key="1">
    <citation type="journal article" date="2022" name="Microbiol. Resour. Announc.">
        <title>Complete Genome Sequence of the Hyperthermophilic and Acidophilic Archaeon Saccharolobus caldissimus Strain HS-3T.</title>
        <authorList>
            <person name="Sakai H.D."/>
            <person name="Kurosawa N."/>
        </authorList>
    </citation>
    <scope>NUCLEOTIDE SEQUENCE [LARGE SCALE GENOMIC DNA]</scope>
    <source>
        <strain evidence="4 5">JCM32116</strain>
    </source>
</reference>
<evidence type="ECO:0000256" key="1">
    <source>
        <dbReference type="ARBA" id="ARBA00022676"/>
    </source>
</evidence>
<accession>A0AAQ4CT00</accession>
<proteinExistence type="predicted"/>
<evidence type="ECO:0000313" key="5">
    <source>
        <dbReference type="Proteomes" id="UP001319921"/>
    </source>
</evidence>
<sequence length="210" mass="24204">MPKIPVKVVTWDEIVDLSTKLSEKIRESNYNIDIIIAIARGGLVPARLVADVLGVLDILSIKIEHWIVTASHTPEARVKYPYKVDLNGKKVLIVDDITDTGDSIELAKKFVIENFNPSEVKTATLQYIKPVAKITPDYYAEEITSWTWFMYPWNYWEDEINLVNKILVEKGTQDIDINELKKMFTESYGISQPPIPLENIIREMKRRKII</sequence>
<dbReference type="Gene3D" id="3.40.50.2020">
    <property type="match status" value="1"/>
</dbReference>